<dbReference type="InterPro" id="IPR002797">
    <property type="entry name" value="Polysacc_synth"/>
</dbReference>
<evidence type="ECO:0000313" key="7">
    <source>
        <dbReference type="EMBL" id="PJJ65725.1"/>
    </source>
</evidence>
<gene>
    <name evidence="7" type="ORF">CLV54_0762</name>
</gene>
<organism evidence="7 8">
    <name type="scientific">Compostimonas suwonensis</name>
    <dbReference type="NCBI Taxonomy" id="1048394"/>
    <lineage>
        <taxon>Bacteria</taxon>
        <taxon>Bacillati</taxon>
        <taxon>Actinomycetota</taxon>
        <taxon>Actinomycetes</taxon>
        <taxon>Micrococcales</taxon>
        <taxon>Microbacteriaceae</taxon>
        <taxon>Compostimonas</taxon>
    </lineage>
</organism>
<keyword evidence="4 6" id="KW-1133">Transmembrane helix</keyword>
<feature type="transmembrane region" description="Helical" evidence="6">
    <location>
        <begin position="316"/>
        <end position="338"/>
    </location>
</feature>
<comment type="caution">
    <text evidence="7">The sequence shown here is derived from an EMBL/GenBank/DDBJ whole genome shotgun (WGS) entry which is preliminary data.</text>
</comment>
<keyword evidence="3 6" id="KW-0812">Transmembrane</keyword>
<dbReference type="PANTHER" id="PTHR30250">
    <property type="entry name" value="PST FAMILY PREDICTED COLANIC ACID TRANSPORTER"/>
    <property type="match status" value="1"/>
</dbReference>
<dbReference type="Pfam" id="PF01943">
    <property type="entry name" value="Polysacc_synt"/>
    <property type="match status" value="1"/>
</dbReference>
<name>A0A2M9C5C0_9MICO</name>
<comment type="subcellular location">
    <subcellularLocation>
        <location evidence="1">Cell membrane</location>
        <topology evidence="1">Multi-pass membrane protein</topology>
    </subcellularLocation>
</comment>
<keyword evidence="8" id="KW-1185">Reference proteome</keyword>
<protein>
    <submittedName>
        <fullName evidence="7">PST family polysaccharide transporter</fullName>
    </submittedName>
</protein>
<dbReference type="RefSeq" id="WP_157802790.1">
    <property type="nucleotide sequence ID" value="NZ_PGFB01000001.1"/>
</dbReference>
<evidence type="ECO:0000256" key="5">
    <source>
        <dbReference type="ARBA" id="ARBA00023136"/>
    </source>
</evidence>
<keyword evidence="5 6" id="KW-0472">Membrane</keyword>
<dbReference type="OrthoDB" id="4826415at2"/>
<dbReference type="EMBL" id="PGFB01000001">
    <property type="protein sequence ID" value="PJJ65725.1"/>
    <property type="molecule type" value="Genomic_DNA"/>
</dbReference>
<feature type="transmembrane region" description="Helical" evidence="6">
    <location>
        <begin position="281"/>
        <end position="304"/>
    </location>
</feature>
<dbReference type="AlphaFoldDB" id="A0A2M9C5C0"/>
<sequence length="410" mass="43110">MRRLILRFGGFATLPLLSAVAPLLLLPIIARVGGVDGWASIATAQAIGTFGAVAVSFGWAIAGPPLIAQETSEEQRRASYRRSFSSRMIVFVVALPLLAVLSGVLAAPRYVLDSVLMTVAMAFFGFSFSWFAIGLGRPGLIASFEAVPKVVATLLSAVLLLIGVPIWAYPALLLLASVSGLLLFQRRHIGALLPWMRRADGTLRGSLRIMVVPALVDLSGASYAATPLPIVSATSSFLMTSMFASADKLYRYGLFGISALANALQAWVLDPARPAQHRRQVAAIIAHLVLGTIGMLVLAVGGPWATSLLFGEDVAAAGYVCFWFGMAYLMLSVSTPFMRNLLLPHGRASVILKATVAGAIIGVPIMIWGALTIGGVGVAMGLALSEFVILLGVVPPSLKHLGGSRAPDHG</sequence>
<feature type="transmembrane region" description="Helical" evidence="6">
    <location>
        <begin position="377"/>
        <end position="395"/>
    </location>
</feature>
<evidence type="ECO:0000313" key="8">
    <source>
        <dbReference type="Proteomes" id="UP000230161"/>
    </source>
</evidence>
<evidence type="ECO:0000256" key="1">
    <source>
        <dbReference type="ARBA" id="ARBA00004651"/>
    </source>
</evidence>
<evidence type="ECO:0000256" key="2">
    <source>
        <dbReference type="ARBA" id="ARBA00022475"/>
    </source>
</evidence>
<feature type="transmembrane region" description="Helical" evidence="6">
    <location>
        <begin position="88"/>
        <end position="108"/>
    </location>
</feature>
<dbReference type="PANTHER" id="PTHR30250:SF11">
    <property type="entry name" value="O-ANTIGEN TRANSPORTER-RELATED"/>
    <property type="match status" value="1"/>
</dbReference>
<keyword evidence="2" id="KW-1003">Cell membrane</keyword>
<evidence type="ECO:0000256" key="6">
    <source>
        <dbReference type="SAM" id="Phobius"/>
    </source>
</evidence>
<proteinExistence type="predicted"/>
<feature type="transmembrane region" description="Helical" evidence="6">
    <location>
        <begin position="114"/>
        <end position="133"/>
    </location>
</feature>
<feature type="transmembrane region" description="Helical" evidence="6">
    <location>
        <begin position="350"/>
        <end position="371"/>
    </location>
</feature>
<dbReference type="Proteomes" id="UP000230161">
    <property type="component" value="Unassembled WGS sequence"/>
</dbReference>
<dbReference type="GO" id="GO:0005886">
    <property type="term" value="C:plasma membrane"/>
    <property type="evidence" value="ECO:0007669"/>
    <property type="project" value="UniProtKB-SubCell"/>
</dbReference>
<accession>A0A2M9C5C0</accession>
<dbReference type="InterPro" id="IPR050833">
    <property type="entry name" value="Poly_Biosynth_Transport"/>
</dbReference>
<reference evidence="7 8" key="1">
    <citation type="submission" date="2017-11" db="EMBL/GenBank/DDBJ databases">
        <title>Genomic Encyclopedia of Archaeal and Bacterial Type Strains, Phase II (KMG-II): From Individual Species to Whole Genera.</title>
        <authorList>
            <person name="Goeker M."/>
        </authorList>
    </citation>
    <scope>NUCLEOTIDE SEQUENCE [LARGE SCALE GENOMIC DNA]</scope>
    <source>
        <strain evidence="7 8">DSM 25625</strain>
    </source>
</reference>
<feature type="transmembrane region" description="Helical" evidence="6">
    <location>
        <begin position="46"/>
        <end position="67"/>
    </location>
</feature>
<evidence type="ECO:0000256" key="3">
    <source>
        <dbReference type="ARBA" id="ARBA00022692"/>
    </source>
</evidence>
<evidence type="ECO:0000256" key="4">
    <source>
        <dbReference type="ARBA" id="ARBA00022989"/>
    </source>
</evidence>